<keyword evidence="2" id="KW-1185">Reference proteome</keyword>
<evidence type="ECO:0008006" key="3">
    <source>
        <dbReference type="Google" id="ProtNLM"/>
    </source>
</evidence>
<dbReference type="CDD" id="cd21112">
    <property type="entry name" value="alphaLP-like"/>
    <property type="match status" value="1"/>
</dbReference>
<protein>
    <recommendedName>
        <fullName evidence="3">Streptogrisin C</fullName>
    </recommendedName>
</protein>
<organism evidence="1 2">
    <name type="scientific">Flavimobilis soli</name>
    <dbReference type="NCBI Taxonomy" id="442709"/>
    <lineage>
        <taxon>Bacteria</taxon>
        <taxon>Bacillati</taxon>
        <taxon>Actinomycetota</taxon>
        <taxon>Actinomycetes</taxon>
        <taxon>Micrococcales</taxon>
        <taxon>Jonesiaceae</taxon>
        <taxon>Flavimobilis</taxon>
    </lineage>
</organism>
<dbReference type="SUPFAM" id="SSF50494">
    <property type="entry name" value="Trypsin-like serine proteases"/>
    <property type="match status" value="1"/>
</dbReference>
<dbReference type="Proteomes" id="UP000221394">
    <property type="component" value="Unassembled WGS sequence"/>
</dbReference>
<comment type="caution">
    <text evidence="1">The sequence shown here is derived from an EMBL/GenBank/DDBJ whole genome shotgun (WGS) entry which is preliminary data.</text>
</comment>
<evidence type="ECO:0000313" key="1">
    <source>
        <dbReference type="EMBL" id="PFG36286.1"/>
    </source>
</evidence>
<dbReference type="InterPro" id="IPR043504">
    <property type="entry name" value="Peptidase_S1_PA_chymotrypsin"/>
</dbReference>
<accession>A0A2A9ECC9</accession>
<reference evidence="1 2" key="1">
    <citation type="submission" date="2017-10" db="EMBL/GenBank/DDBJ databases">
        <title>Sequencing the genomes of 1000 actinobacteria strains.</title>
        <authorList>
            <person name="Klenk H.-P."/>
        </authorList>
    </citation>
    <scope>NUCLEOTIDE SEQUENCE [LARGE SCALE GENOMIC DNA]</scope>
    <source>
        <strain evidence="1 2">DSM 21574</strain>
    </source>
</reference>
<dbReference type="EMBL" id="PDJH01000001">
    <property type="protein sequence ID" value="PFG36286.1"/>
    <property type="molecule type" value="Genomic_DNA"/>
</dbReference>
<dbReference type="InterPro" id="IPR009003">
    <property type="entry name" value="Peptidase_S1_PA"/>
</dbReference>
<evidence type="ECO:0000313" key="2">
    <source>
        <dbReference type="Proteomes" id="UP000221394"/>
    </source>
</evidence>
<proteinExistence type="predicted"/>
<name>A0A2A9ECC9_9MICO</name>
<dbReference type="AlphaFoldDB" id="A0A2A9ECC9"/>
<dbReference type="Gene3D" id="2.40.10.10">
    <property type="entry name" value="Trypsin-like serine proteases"/>
    <property type="match status" value="2"/>
</dbReference>
<gene>
    <name evidence="1" type="ORF">ATL41_1003</name>
</gene>
<sequence>MAALWGWGGASAARAGDRDEAAEALAVDVARDAAESGLDPDVLAEQVAFQVEVDALLDPLIEKYADTFATAGFTDDGDAYVVFTGPVPREVDAAIAGHLRITARGDALLSETEAAEINEAVAQAVADVLPDDGELLTLVEPETGEVEIAITEGRSESRVEVAAVEAYEEAAPDDVSDLAQDAVTVDVDRTLENIDEAASGGQLLANRGNSSLRCTSAFTAKQGSNIGVLTAKHCPENLTINSGDNLYNASLFTSNSAGDAQWHRSKTGGNAQFRYDWGKYRNVGAHPVLKVGTRVCRFGAATGTGSGCDTVKYVSACTKYPNLTYTICDLAMTESTTGSAGGDSGGPWFYGANAYGIHSGTNVRDGYSRNWFTSSRKALAAMGLKAVTG</sequence>